<comment type="caution">
    <text evidence="1">The sequence shown here is derived from an EMBL/GenBank/DDBJ whole genome shotgun (WGS) entry which is preliminary data.</text>
</comment>
<protein>
    <submittedName>
        <fullName evidence="1">Uncharacterized protein</fullName>
    </submittedName>
</protein>
<gene>
    <name evidence="1" type="ORF">FZO89_00245</name>
</gene>
<evidence type="ECO:0000313" key="2">
    <source>
        <dbReference type="Proteomes" id="UP000324973"/>
    </source>
</evidence>
<dbReference type="Proteomes" id="UP000324973">
    <property type="component" value="Unassembled WGS sequence"/>
</dbReference>
<dbReference type="RefSeq" id="WP_149101384.1">
    <property type="nucleotide sequence ID" value="NZ_VTFT01000001.1"/>
</dbReference>
<dbReference type="AlphaFoldDB" id="A0A5D4XL34"/>
<dbReference type="EMBL" id="VTFT01000001">
    <property type="protein sequence ID" value="TYT24834.1"/>
    <property type="molecule type" value="Genomic_DNA"/>
</dbReference>
<proteinExistence type="predicted"/>
<name>A0A5D4XL34_9GAMM</name>
<evidence type="ECO:0000313" key="1">
    <source>
        <dbReference type="EMBL" id="TYT24834.1"/>
    </source>
</evidence>
<reference evidence="1 2" key="1">
    <citation type="submission" date="2019-08" db="EMBL/GenBank/DDBJ databases">
        <title>Luteimonas viscosus sp. nov., isolated from soil of a sunflower field.</title>
        <authorList>
            <person name="Jianli Z."/>
            <person name="Ying Z."/>
        </authorList>
    </citation>
    <scope>NUCLEOTIDE SEQUENCE [LARGE SCALE GENOMIC DNA]</scope>
    <source>
        <strain evidence="1 2">XBU10</strain>
    </source>
</reference>
<sequence length="163" mass="18769">MIDYRARSTLAQAARVLVAGRITNYQFENREPESSDPAVKEISYMGFWPLYSDTPEYRLDGDRKLSPEDRLFAARCILFLKSGLRYSWPIPSWWDSTWLQIRSTVTFGRAKREYQEHLSSLGDVDLWPFQSASQYAEALRSPVYLMGLGSNNSFKLNPLRGSA</sequence>
<dbReference type="OrthoDB" id="756394at2"/>
<organism evidence="1 2">
    <name type="scientific">Luteimonas viscosa</name>
    <dbReference type="NCBI Taxonomy" id="1132694"/>
    <lineage>
        <taxon>Bacteria</taxon>
        <taxon>Pseudomonadati</taxon>
        <taxon>Pseudomonadota</taxon>
        <taxon>Gammaproteobacteria</taxon>
        <taxon>Lysobacterales</taxon>
        <taxon>Lysobacteraceae</taxon>
        <taxon>Luteimonas</taxon>
    </lineage>
</organism>
<accession>A0A5D4XL34</accession>
<keyword evidence="2" id="KW-1185">Reference proteome</keyword>